<organism evidence="1 2">
    <name type="scientific">Funneliformis caledonium</name>
    <dbReference type="NCBI Taxonomy" id="1117310"/>
    <lineage>
        <taxon>Eukaryota</taxon>
        <taxon>Fungi</taxon>
        <taxon>Fungi incertae sedis</taxon>
        <taxon>Mucoromycota</taxon>
        <taxon>Glomeromycotina</taxon>
        <taxon>Glomeromycetes</taxon>
        <taxon>Glomerales</taxon>
        <taxon>Glomeraceae</taxon>
        <taxon>Funneliformis</taxon>
    </lineage>
</organism>
<gene>
    <name evidence="1" type="ORF">FCALED_LOCUS12926</name>
</gene>
<keyword evidence="2" id="KW-1185">Reference proteome</keyword>
<evidence type="ECO:0000313" key="2">
    <source>
        <dbReference type="Proteomes" id="UP000789570"/>
    </source>
</evidence>
<dbReference type="Proteomes" id="UP000789570">
    <property type="component" value="Unassembled WGS sequence"/>
</dbReference>
<name>A0A9N9EU43_9GLOM</name>
<protein>
    <submittedName>
        <fullName evidence="1">4868_t:CDS:1</fullName>
    </submittedName>
</protein>
<proteinExistence type="predicted"/>
<evidence type="ECO:0000313" key="1">
    <source>
        <dbReference type="EMBL" id="CAG8690370.1"/>
    </source>
</evidence>
<dbReference type="AlphaFoldDB" id="A0A9N9EU43"/>
<reference evidence="1" key="1">
    <citation type="submission" date="2021-06" db="EMBL/GenBank/DDBJ databases">
        <authorList>
            <person name="Kallberg Y."/>
            <person name="Tangrot J."/>
            <person name="Rosling A."/>
        </authorList>
    </citation>
    <scope>NUCLEOTIDE SEQUENCE</scope>
    <source>
        <strain evidence="1">UK204</strain>
    </source>
</reference>
<dbReference type="EMBL" id="CAJVPQ010006879">
    <property type="protein sequence ID" value="CAG8690370.1"/>
    <property type="molecule type" value="Genomic_DNA"/>
</dbReference>
<accession>A0A9N9EU43</accession>
<sequence>MHLLKRKIDSLYVTSKHAGMLNMWIEQNRDKVEFQLLFRGNRDVDSCDSIHEDDVNEICSSNTCEQGEYILNRMQHSRYLICDMSCKLNNIGFGHDLW</sequence>
<comment type="caution">
    <text evidence="1">The sequence shown here is derived from an EMBL/GenBank/DDBJ whole genome shotgun (WGS) entry which is preliminary data.</text>
</comment>